<evidence type="ECO:0000313" key="5">
    <source>
        <dbReference type="EMBL" id="MBM7815155.1"/>
    </source>
</evidence>
<dbReference type="SUPFAM" id="SSF46785">
    <property type="entry name" value="Winged helix' DNA-binding domain"/>
    <property type="match status" value="1"/>
</dbReference>
<organism evidence="5 6">
    <name type="scientific">Saccharothrix algeriensis</name>
    <dbReference type="NCBI Taxonomy" id="173560"/>
    <lineage>
        <taxon>Bacteria</taxon>
        <taxon>Bacillati</taxon>
        <taxon>Actinomycetota</taxon>
        <taxon>Actinomycetes</taxon>
        <taxon>Pseudonocardiales</taxon>
        <taxon>Pseudonocardiaceae</taxon>
        <taxon>Saccharothrix</taxon>
    </lineage>
</organism>
<evidence type="ECO:0000256" key="3">
    <source>
        <dbReference type="ARBA" id="ARBA00023163"/>
    </source>
</evidence>
<dbReference type="EMBL" id="JAFBCL010000001">
    <property type="protein sequence ID" value="MBM7815155.1"/>
    <property type="molecule type" value="Genomic_DNA"/>
</dbReference>
<keyword evidence="1" id="KW-0805">Transcription regulation</keyword>
<evidence type="ECO:0000259" key="4">
    <source>
        <dbReference type="PROSITE" id="PS51118"/>
    </source>
</evidence>
<evidence type="ECO:0000256" key="2">
    <source>
        <dbReference type="ARBA" id="ARBA00023125"/>
    </source>
</evidence>
<proteinExistence type="predicted"/>
<dbReference type="RefSeq" id="WP_372443345.1">
    <property type="nucleotide sequence ID" value="NZ_JAFBCL010000001.1"/>
</dbReference>
<protein>
    <submittedName>
        <fullName evidence="5">DNA-binding HxlR family transcriptional regulator</fullName>
    </submittedName>
</protein>
<dbReference type="Proteomes" id="UP001195724">
    <property type="component" value="Unassembled WGS sequence"/>
</dbReference>
<dbReference type="PROSITE" id="PS51118">
    <property type="entry name" value="HTH_HXLR"/>
    <property type="match status" value="1"/>
</dbReference>
<evidence type="ECO:0000313" key="6">
    <source>
        <dbReference type="Proteomes" id="UP001195724"/>
    </source>
</evidence>
<accession>A0ABS2SH81</accession>
<reference evidence="5 6" key="1">
    <citation type="submission" date="2021-01" db="EMBL/GenBank/DDBJ databases">
        <title>Sequencing the genomes of 1000 actinobacteria strains.</title>
        <authorList>
            <person name="Klenk H.-P."/>
        </authorList>
    </citation>
    <scope>NUCLEOTIDE SEQUENCE [LARGE SCALE GENOMIC DNA]</scope>
    <source>
        <strain evidence="5 6">DSM 44581</strain>
    </source>
</reference>
<comment type="caution">
    <text evidence="5">The sequence shown here is derived from an EMBL/GenBank/DDBJ whole genome shotgun (WGS) entry which is preliminary data.</text>
</comment>
<name>A0ABS2SH81_9PSEU</name>
<dbReference type="PANTHER" id="PTHR33204">
    <property type="entry name" value="TRANSCRIPTIONAL REGULATOR, MARR FAMILY"/>
    <property type="match status" value="1"/>
</dbReference>
<dbReference type="Gene3D" id="1.10.10.10">
    <property type="entry name" value="Winged helix-like DNA-binding domain superfamily/Winged helix DNA-binding domain"/>
    <property type="match status" value="1"/>
</dbReference>
<evidence type="ECO:0000256" key="1">
    <source>
        <dbReference type="ARBA" id="ARBA00023015"/>
    </source>
</evidence>
<dbReference type="Pfam" id="PF01638">
    <property type="entry name" value="HxlR"/>
    <property type="match status" value="1"/>
</dbReference>
<dbReference type="InterPro" id="IPR002577">
    <property type="entry name" value="HTH_HxlR"/>
</dbReference>
<sequence>MSDQVAQPPTPPDVMRANTVAREMFDRIADKWALLVVNALGGGTLRFSELHARVEGVSHKMLTQTLRGLERDGVVERRVHPTSPPRVDYTLTAAGSALLATVAGICDWTRDHIAHIESSRACYDARSAQR</sequence>
<gene>
    <name evidence="5" type="ORF">JOE68_006020</name>
</gene>
<dbReference type="PANTHER" id="PTHR33204:SF39">
    <property type="entry name" value="TRANSCRIPTIONAL REGULATORY PROTEIN"/>
    <property type="match status" value="1"/>
</dbReference>
<keyword evidence="6" id="KW-1185">Reference proteome</keyword>
<dbReference type="GO" id="GO:0003677">
    <property type="term" value="F:DNA binding"/>
    <property type="evidence" value="ECO:0007669"/>
    <property type="project" value="UniProtKB-KW"/>
</dbReference>
<keyword evidence="2 5" id="KW-0238">DNA-binding</keyword>
<keyword evidence="3" id="KW-0804">Transcription</keyword>
<dbReference type="InterPro" id="IPR036388">
    <property type="entry name" value="WH-like_DNA-bd_sf"/>
</dbReference>
<feature type="domain" description="HTH hxlR-type" evidence="4">
    <location>
        <begin position="10"/>
        <end position="117"/>
    </location>
</feature>
<dbReference type="InterPro" id="IPR036390">
    <property type="entry name" value="WH_DNA-bd_sf"/>
</dbReference>